<feature type="non-terminal residue" evidence="3">
    <location>
        <position position="1"/>
    </location>
</feature>
<dbReference type="Proteomes" id="UP000685013">
    <property type="component" value="Chromosome 18"/>
</dbReference>
<name>A0AAV6LZK5_9ROSI</name>
<comment type="subunit">
    <text evidence="1">Homodimer.</text>
</comment>
<sequence length="221" mass="23467">MAKLPLSLFLFLTALSSADSATILHLSAPQPPTPTLSFFMHDIMGGSHPSARTVTGATPKSKAAEPSSGLPFSKPKNNIFPIPGGVPLITTDKKPEFVVFGSLTAIDDEVTDGEELGSAVVGRAQGFYFVSSLDGSSHTVAFTVILRRHNDGDNDDNEDTISFFGVHRRGLPESPVSVVGGTGKYEKAGGFAAIENLRRRESQHLTDGVDTIVHVSVYLSN</sequence>
<evidence type="ECO:0000256" key="2">
    <source>
        <dbReference type="SAM" id="MobiDB-lite"/>
    </source>
</evidence>
<keyword evidence="1" id="KW-0964">Secreted</keyword>
<comment type="caution">
    <text evidence="3">The sequence shown here is derived from an EMBL/GenBank/DDBJ whole genome shotgun (WGS) entry which is preliminary data.</text>
</comment>
<keyword evidence="1" id="KW-0052">Apoplast</keyword>
<comment type="function">
    <text evidence="1">Dirigent proteins impart stereoselectivity on the phenoxy radical-coupling reaction, yielding optically active lignans from two molecules of coniferyl alcohol in the biosynthesis of lignans, flavonolignans, and alkaloids and thus plays a central role in plant secondary metabolism.</text>
</comment>
<proteinExistence type="inferred from homology"/>
<gene>
    <name evidence="3" type="primary">DIR9</name>
    <name evidence="3" type="ORF">SDJN03_27057</name>
</gene>
<feature type="signal peptide" evidence="1">
    <location>
        <begin position="1"/>
        <end position="20"/>
    </location>
</feature>
<dbReference type="EMBL" id="JAGKQH010000018">
    <property type="protein sequence ID" value="KAG6573170.1"/>
    <property type="molecule type" value="Genomic_DNA"/>
</dbReference>
<accession>A0AAV6LZK5</accession>
<evidence type="ECO:0000313" key="3">
    <source>
        <dbReference type="EMBL" id="KAG6573170.1"/>
    </source>
</evidence>
<organism evidence="3 4">
    <name type="scientific">Cucurbita argyrosperma subsp. sororia</name>
    <dbReference type="NCBI Taxonomy" id="37648"/>
    <lineage>
        <taxon>Eukaryota</taxon>
        <taxon>Viridiplantae</taxon>
        <taxon>Streptophyta</taxon>
        <taxon>Embryophyta</taxon>
        <taxon>Tracheophyta</taxon>
        <taxon>Spermatophyta</taxon>
        <taxon>Magnoliopsida</taxon>
        <taxon>eudicotyledons</taxon>
        <taxon>Gunneridae</taxon>
        <taxon>Pentapetalae</taxon>
        <taxon>rosids</taxon>
        <taxon>fabids</taxon>
        <taxon>Cucurbitales</taxon>
        <taxon>Cucurbitaceae</taxon>
        <taxon>Cucurbiteae</taxon>
        <taxon>Cucurbita</taxon>
    </lineage>
</organism>
<keyword evidence="4" id="KW-1185">Reference proteome</keyword>
<evidence type="ECO:0000313" key="4">
    <source>
        <dbReference type="Proteomes" id="UP000685013"/>
    </source>
</evidence>
<dbReference type="Pfam" id="PF03018">
    <property type="entry name" value="Dirigent"/>
    <property type="match status" value="1"/>
</dbReference>
<dbReference type="PANTHER" id="PTHR46215">
    <property type="entry name" value="DIRIGENT PROTEIN 24-RELATED"/>
    <property type="match status" value="1"/>
</dbReference>
<dbReference type="PANTHER" id="PTHR46215:SF15">
    <property type="entry name" value="DIRIGENT PROTEIN 24"/>
    <property type="match status" value="1"/>
</dbReference>
<feature type="region of interest" description="Disordered" evidence="2">
    <location>
        <begin position="49"/>
        <end position="75"/>
    </location>
</feature>
<dbReference type="AlphaFoldDB" id="A0AAV6LZK5"/>
<protein>
    <recommendedName>
        <fullName evidence="1">Dirigent protein</fullName>
    </recommendedName>
</protein>
<comment type="subcellular location">
    <subcellularLocation>
        <location evidence="1">Secreted</location>
        <location evidence="1">Extracellular space</location>
        <location evidence="1">Apoplast</location>
    </subcellularLocation>
</comment>
<feature type="chain" id="PRO_5043111039" description="Dirigent protein" evidence="1">
    <location>
        <begin position="21"/>
        <end position="221"/>
    </location>
</feature>
<comment type="similarity">
    <text evidence="1">Belongs to the plant dirigent protein family.</text>
</comment>
<dbReference type="GO" id="GO:0048046">
    <property type="term" value="C:apoplast"/>
    <property type="evidence" value="ECO:0007669"/>
    <property type="project" value="UniProtKB-SubCell"/>
</dbReference>
<keyword evidence="1" id="KW-0732">Signal</keyword>
<reference evidence="3 4" key="1">
    <citation type="journal article" date="2021" name="Hortic Res">
        <title>The domestication of Cucurbita argyrosperma as revealed by the genome of its wild relative.</title>
        <authorList>
            <person name="Barrera-Redondo J."/>
            <person name="Sanchez-de la Vega G."/>
            <person name="Aguirre-Liguori J.A."/>
            <person name="Castellanos-Morales G."/>
            <person name="Gutierrez-Guerrero Y.T."/>
            <person name="Aguirre-Dugua X."/>
            <person name="Aguirre-Planter E."/>
            <person name="Tenaillon M.I."/>
            <person name="Lira-Saade R."/>
            <person name="Eguiarte L.E."/>
        </authorList>
    </citation>
    <scope>NUCLEOTIDE SEQUENCE [LARGE SCALE GENOMIC DNA]</scope>
    <source>
        <strain evidence="3">JBR-2021</strain>
    </source>
</reference>
<evidence type="ECO:0000256" key="1">
    <source>
        <dbReference type="RuleBase" id="RU363099"/>
    </source>
</evidence>
<dbReference type="InterPro" id="IPR004265">
    <property type="entry name" value="Dirigent"/>
</dbReference>